<dbReference type="InterPro" id="IPR001237">
    <property type="entry name" value="Postsynaptic"/>
</dbReference>
<organism evidence="9 10">
    <name type="scientific">Parthenolecanium corni</name>
    <dbReference type="NCBI Taxonomy" id="536013"/>
    <lineage>
        <taxon>Eukaryota</taxon>
        <taxon>Metazoa</taxon>
        <taxon>Ecdysozoa</taxon>
        <taxon>Arthropoda</taxon>
        <taxon>Hexapoda</taxon>
        <taxon>Insecta</taxon>
        <taxon>Pterygota</taxon>
        <taxon>Neoptera</taxon>
        <taxon>Paraneoptera</taxon>
        <taxon>Hemiptera</taxon>
        <taxon>Sternorrhyncha</taxon>
        <taxon>Coccoidea</taxon>
        <taxon>Coccidae</taxon>
        <taxon>Parthenolecanium</taxon>
    </lineage>
</organism>
<dbReference type="InterPro" id="IPR052480">
    <property type="entry name" value="RAPsyn"/>
</dbReference>
<dbReference type="GO" id="GO:0007271">
    <property type="term" value="P:synaptic transmission, cholinergic"/>
    <property type="evidence" value="ECO:0007669"/>
    <property type="project" value="TreeGrafter"/>
</dbReference>
<dbReference type="SUPFAM" id="SSF57850">
    <property type="entry name" value="RING/U-box"/>
    <property type="match status" value="1"/>
</dbReference>
<evidence type="ECO:0000256" key="6">
    <source>
        <dbReference type="ARBA" id="ARBA00022833"/>
    </source>
</evidence>
<dbReference type="PRINTS" id="PR00217">
    <property type="entry name" value="POSTSYNAPTIC"/>
</dbReference>
<dbReference type="GO" id="GO:0033130">
    <property type="term" value="F:acetylcholine receptor binding"/>
    <property type="evidence" value="ECO:0007669"/>
    <property type="project" value="InterPro"/>
</dbReference>
<dbReference type="InterPro" id="IPR011990">
    <property type="entry name" value="TPR-like_helical_dom_sf"/>
</dbReference>
<evidence type="ECO:0000313" key="9">
    <source>
        <dbReference type="EMBL" id="KAK7590092.1"/>
    </source>
</evidence>
<evidence type="ECO:0000259" key="8">
    <source>
        <dbReference type="PROSITE" id="PS50089"/>
    </source>
</evidence>
<dbReference type="PANTHER" id="PTHR46574">
    <property type="entry name" value="43 KDA RECEPTOR-ASSOCIATED PROTEIN OF THE SYNAPSE"/>
    <property type="match status" value="1"/>
</dbReference>
<accession>A0AAN9TEZ5</accession>
<evidence type="ECO:0000256" key="4">
    <source>
        <dbReference type="ARBA" id="ARBA00022771"/>
    </source>
</evidence>
<keyword evidence="10" id="KW-1185">Reference proteome</keyword>
<dbReference type="GO" id="GO:0005886">
    <property type="term" value="C:plasma membrane"/>
    <property type="evidence" value="ECO:0007669"/>
    <property type="project" value="TreeGrafter"/>
</dbReference>
<protein>
    <recommendedName>
        <fullName evidence="8">RING-type domain-containing protein</fullName>
    </recommendedName>
</protein>
<keyword evidence="5" id="KW-0802">TPR repeat</keyword>
<dbReference type="InterPro" id="IPR001841">
    <property type="entry name" value="Znf_RING"/>
</dbReference>
<dbReference type="Proteomes" id="UP001367676">
    <property type="component" value="Unassembled WGS sequence"/>
</dbReference>
<proteinExistence type="inferred from homology"/>
<gene>
    <name evidence="9" type="ORF">V9T40_001705</name>
</gene>
<evidence type="ECO:0000256" key="2">
    <source>
        <dbReference type="ARBA" id="ARBA00022723"/>
    </source>
</evidence>
<feature type="domain" description="RING-type" evidence="8">
    <location>
        <begin position="441"/>
        <end position="488"/>
    </location>
</feature>
<dbReference type="AlphaFoldDB" id="A0AAN9TEZ5"/>
<dbReference type="Pfam" id="PF10579">
    <property type="entry name" value="Rapsyn_N"/>
    <property type="match status" value="1"/>
</dbReference>
<dbReference type="EMBL" id="JBBCAQ010000022">
    <property type="protein sequence ID" value="KAK7590092.1"/>
    <property type="molecule type" value="Genomic_DNA"/>
</dbReference>
<reference evidence="9 10" key="1">
    <citation type="submission" date="2024-03" db="EMBL/GenBank/DDBJ databases">
        <title>Adaptation during the transition from Ophiocordyceps entomopathogen to insect associate is accompanied by gene loss and intensified selection.</title>
        <authorList>
            <person name="Ward C.M."/>
            <person name="Onetto C.A."/>
            <person name="Borneman A.R."/>
        </authorList>
    </citation>
    <scope>NUCLEOTIDE SEQUENCE [LARGE SCALE GENOMIC DNA]</scope>
    <source>
        <strain evidence="9">AWRI1</strain>
        <tissue evidence="9">Single Adult Female</tissue>
    </source>
</reference>
<comment type="caution">
    <text evidence="9">The sequence shown here is derived from an EMBL/GenBank/DDBJ whole genome shotgun (WGS) entry which is preliminary data.</text>
</comment>
<sequence length="523" mass="59542">MRKTQEILIAIDWTDISMSGGTSNSQQLSSAVLLSSTEGSRHQLDFYDYGDDYVTSATHSRISLWQCFVGCRHKMNQQIARRRVEQGLRLYNKNKQKAAILKWQGALKQIRKKNDRFILLGYLYHAYIGFGKYRQSLEFAHNQLTIAEEMDSPNLRAEAYLNLAKAHERMGNLEKAFSYARHSLYNECDHCRTAGLVQITVGSLHLELATFCKALQAFQQAHTIAQRIQDRSLELQVYMCLSELFGRLQDTNKSAMYASKAYNLCRTLHVNELNSRYHRAALLQMATALQKQGELGDAHDYCSEATRLALVSGDQPCYARSIRIMGDIYRKKMEIGNAYRQYESAMTSAFSMGDRLCQMEAMDGVAKCLEILRNQQKICNCRPLEFNNKLLETANQVGAKLLMRAVRVRLCKICQSLGDVEQQAEHEKEIQRLEDELEMVCGSCNTPFGFEADSLEALPCTHILHARCVYDILRKKDKKKNRTCPDCEKVVTSKLYLQGGDSPHQSNYNTFNSSTALEASSIV</sequence>
<evidence type="ECO:0000256" key="1">
    <source>
        <dbReference type="ARBA" id="ARBA00007295"/>
    </source>
</evidence>
<name>A0AAN9TEZ5_9HEMI</name>
<keyword evidence="3" id="KW-0677">Repeat</keyword>
<evidence type="ECO:0000256" key="7">
    <source>
        <dbReference type="PROSITE-ProRule" id="PRU00175"/>
    </source>
</evidence>
<dbReference type="Gene3D" id="1.25.40.10">
    <property type="entry name" value="Tetratricopeptide repeat domain"/>
    <property type="match status" value="3"/>
</dbReference>
<evidence type="ECO:0000256" key="5">
    <source>
        <dbReference type="ARBA" id="ARBA00022803"/>
    </source>
</evidence>
<comment type="similarity">
    <text evidence="1">Belongs to the RAPsyn family.</text>
</comment>
<keyword evidence="4 7" id="KW-0863">Zinc-finger</keyword>
<dbReference type="InterPro" id="IPR013083">
    <property type="entry name" value="Znf_RING/FYVE/PHD"/>
</dbReference>
<evidence type="ECO:0000256" key="3">
    <source>
        <dbReference type="ARBA" id="ARBA00022737"/>
    </source>
</evidence>
<dbReference type="PROSITE" id="PS50089">
    <property type="entry name" value="ZF_RING_2"/>
    <property type="match status" value="1"/>
</dbReference>
<dbReference type="SUPFAM" id="SSF48452">
    <property type="entry name" value="TPR-like"/>
    <property type="match status" value="2"/>
</dbReference>
<keyword evidence="6" id="KW-0862">Zinc</keyword>
<dbReference type="GO" id="GO:0005737">
    <property type="term" value="C:cytoplasm"/>
    <property type="evidence" value="ECO:0007669"/>
    <property type="project" value="UniProtKB-ARBA"/>
</dbReference>
<dbReference type="GO" id="GO:1900075">
    <property type="term" value="P:positive regulation of neuromuscular synaptic transmission"/>
    <property type="evidence" value="ECO:0007669"/>
    <property type="project" value="TreeGrafter"/>
</dbReference>
<dbReference type="InterPro" id="IPR019568">
    <property type="entry name" value="Rapsyn_myristoylation/link_N"/>
</dbReference>
<dbReference type="GO" id="GO:0031594">
    <property type="term" value="C:neuromuscular junction"/>
    <property type="evidence" value="ECO:0007669"/>
    <property type="project" value="TreeGrafter"/>
</dbReference>
<dbReference type="GO" id="GO:0008270">
    <property type="term" value="F:zinc ion binding"/>
    <property type="evidence" value="ECO:0007669"/>
    <property type="project" value="UniProtKB-KW"/>
</dbReference>
<dbReference type="Gene3D" id="3.30.40.10">
    <property type="entry name" value="Zinc/RING finger domain, C3HC4 (zinc finger)"/>
    <property type="match status" value="1"/>
</dbReference>
<dbReference type="PANTHER" id="PTHR46574:SF1">
    <property type="entry name" value="43 KDA RECEPTOR-ASSOCIATED PROTEIN OF THE SYNAPSE"/>
    <property type="match status" value="1"/>
</dbReference>
<keyword evidence="2" id="KW-0479">Metal-binding</keyword>
<dbReference type="GO" id="GO:0043495">
    <property type="term" value="F:protein-membrane adaptor activity"/>
    <property type="evidence" value="ECO:0007669"/>
    <property type="project" value="InterPro"/>
</dbReference>
<evidence type="ECO:0000313" key="10">
    <source>
        <dbReference type="Proteomes" id="UP001367676"/>
    </source>
</evidence>